<dbReference type="EMBL" id="OU899037">
    <property type="protein sequence ID" value="CAH1738416.1"/>
    <property type="molecule type" value="Genomic_DNA"/>
</dbReference>
<organism evidence="1 2">
    <name type="scientific">Aphis gossypii</name>
    <name type="common">Cotton aphid</name>
    <dbReference type="NCBI Taxonomy" id="80765"/>
    <lineage>
        <taxon>Eukaryota</taxon>
        <taxon>Metazoa</taxon>
        <taxon>Ecdysozoa</taxon>
        <taxon>Arthropoda</taxon>
        <taxon>Hexapoda</taxon>
        <taxon>Insecta</taxon>
        <taxon>Pterygota</taxon>
        <taxon>Neoptera</taxon>
        <taxon>Paraneoptera</taxon>
        <taxon>Hemiptera</taxon>
        <taxon>Sternorrhyncha</taxon>
        <taxon>Aphidomorpha</taxon>
        <taxon>Aphidoidea</taxon>
        <taxon>Aphididae</taxon>
        <taxon>Aphidini</taxon>
        <taxon>Aphis</taxon>
        <taxon>Aphis</taxon>
    </lineage>
</organism>
<reference evidence="1" key="2">
    <citation type="submission" date="2022-10" db="EMBL/GenBank/DDBJ databases">
        <authorList>
            <consortium name="ENA_rothamsted_submissions"/>
            <consortium name="culmorum"/>
            <person name="King R."/>
        </authorList>
    </citation>
    <scope>NUCLEOTIDE SEQUENCE</scope>
</reference>
<name>A0A9P0NU15_APHGO</name>
<accession>A0A9P0NU15</accession>
<dbReference type="AlphaFoldDB" id="A0A9P0NU15"/>
<evidence type="ECO:0000313" key="2">
    <source>
        <dbReference type="Proteomes" id="UP001154329"/>
    </source>
</evidence>
<gene>
    <name evidence="1" type="ORF">APHIGO_LOCUS11762</name>
</gene>
<sequence length="156" mass="17100">MVASAAVSVCVELRTGALARHHTGTTGSPDYQLGRTSFVQIGHTTGRRAVVFAVFTARELRGRQYPDWQVVAVHQRHVVVVQSARPGKRHLCYGYWRHGPGTIALDLVPAIARFAFSFAVASGPAPNPACSILRRINCMDFLRALQKSAIFKMTVL</sequence>
<reference evidence="1" key="1">
    <citation type="submission" date="2022-02" db="EMBL/GenBank/DDBJ databases">
        <authorList>
            <person name="King R."/>
        </authorList>
    </citation>
    <scope>NUCLEOTIDE SEQUENCE</scope>
</reference>
<dbReference type="Proteomes" id="UP001154329">
    <property type="component" value="Chromosome 4"/>
</dbReference>
<protein>
    <submittedName>
        <fullName evidence="1">Uncharacterized protein</fullName>
    </submittedName>
</protein>
<keyword evidence="2" id="KW-1185">Reference proteome</keyword>
<evidence type="ECO:0000313" key="1">
    <source>
        <dbReference type="EMBL" id="CAH1738416.1"/>
    </source>
</evidence>
<proteinExistence type="predicted"/>